<accession>A0A836CIB9</accession>
<feature type="region of interest" description="Disordered" evidence="1">
    <location>
        <begin position="1"/>
        <end position="27"/>
    </location>
</feature>
<evidence type="ECO:0000256" key="1">
    <source>
        <dbReference type="SAM" id="MobiDB-lite"/>
    </source>
</evidence>
<gene>
    <name evidence="2" type="ORF">JKP88DRAFT_254527</name>
</gene>
<feature type="compositionally biased region" description="Basic residues" evidence="1">
    <location>
        <begin position="1"/>
        <end position="12"/>
    </location>
</feature>
<comment type="caution">
    <text evidence="2">The sequence shown here is derived from an EMBL/GenBank/DDBJ whole genome shotgun (WGS) entry which is preliminary data.</text>
</comment>
<sequence>MCSSKQYRHVRNGARDRENADGFGRQKGIETGHSAVKENGHCVCAGAGRAPRLAVEEAQRRLHQELHFPVGVLMSLHDGGAFHLWAGSFDATEVRKEDRITIRLDAGDVVIFHSALVHEGAGYEGDEGDVHMRLHFYTQSASDHLVRHYMPCTPCAHCVQWRQPERKETELCANVTNVRTRGDEMRSLEETAKTREQALTLRSELDRAEKSIVFAEENIWWRRAKVHDLLLQLFNDLDKIGLSAPCAQRCQREEAELCADITNVGTRIDEMHNLEETTKTRGHTLTLRSAELDKAKKSILFAEVNIWWRQAQVHDFLLQLLHELNELGRRSDILAELRKYHEARQGALQSTINALEGDFQYRIVMLRSTFNSMLHDGSLRDVLKHVKLAESIGYTLRGP</sequence>
<proteinExistence type="predicted"/>
<reference evidence="2" key="1">
    <citation type="submission" date="2021-02" db="EMBL/GenBank/DDBJ databases">
        <title>First Annotated Genome of the Yellow-green Alga Tribonema minus.</title>
        <authorList>
            <person name="Mahan K.M."/>
        </authorList>
    </citation>
    <scope>NUCLEOTIDE SEQUENCE</scope>
    <source>
        <strain evidence="2">UTEX B ZZ1240</strain>
    </source>
</reference>
<dbReference type="SUPFAM" id="SSF51197">
    <property type="entry name" value="Clavaminate synthase-like"/>
    <property type="match status" value="1"/>
</dbReference>
<keyword evidence="3" id="KW-1185">Reference proteome</keyword>
<dbReference type="EMBL" id="JAFCMP010000110">
    <property type="protein sequence ID" value="KAG5186594.1"/>
    <property type="molecule type" value="Genomic_DNA"/>
</dbReference>
<evidence type="ECO:0000313" key="2">
    <source>
        <dbReference type="EMBL" id="KAG5186594.1"/>
    </source>
</evidence>
<protein>
    <submittedName>
        <fullName evidence="2">Uncharacterized protein</fullName>
    </submittedName>
</protein>
<dbReference type="AlphaFoldDB" id="A0A836CIB9"/>
<dbReference type="Proteomes" id="UP000664859">
    <property type="component" value="Unassembled WGS sequence"/>
</dbReference>
<evidence type="ECO:0000313" key="3">
    <source>
        <dbReference type="Proteomes" id="UP000664859"/>
    </source>
</evidence>
<organism evidence="2 3">
    <name type="scientific">Tribonema minus</name>
    <dbReference type="NCBI Taxonomy" id="303371"/>
    <lineage>
        <taxon>Eukaryota</taxon>
        <taxon>Sar</taxon>
        <taxon>Stramenopiles</taxon>
        <taxon>Ochrophyta</taxon>
        <taxon>PX clade</taxon>
        <taxon>Xanthophyceae</taxon>
        <taxon>Tribonematales</taxon>
        <taxon>Tribonemataceae</taxon>
        <taxon>Tribonema</taxon>
    </lineage>
</organism>
<name>A0A836CIB9_9STRA</name>
<dbReference type="OrthoDB" id="90882at2759"/>